<reference evidence="2" key="1">
    <citation type="submission" date="2022-11" db="UniProtKB">
        <authorList>
            <consortium name="WormBaseParasite"/>
        </authorList>
    </citation>
    <scope>IDENTIFICATION</scope>
</reference>
<evidence type="ECO:0000313" key="2">
    <source>
        <dbReference type="WBParaSite" id="scf7180000423424.g10950"/>
    </source>
</evidence>
<proteinExistence type="predicted"/>
<accession>A0A915P2D6</accession>
<dbReference type="Proteomes" id="UP000887560">
    <property type="component" value="Unplaced"/>
</dbReference>
<protein>
    <submittedName>
        <fullName evidence="2">Uncharacterized protein</fullName>
    </submittedName>
</protein>
<evidence type="ECO:0000313" key="1">
    <source>
        <dbReference type="Proteomes" id="UP000887560"/>
    </source>
</evidence>
<keyword evidence="1" id="KW-1185">Reference proteome</keyword>
<name>A0A915P2D6_9BILA</name>
<sequence>LQWHPWQAFPVSLFKFDLPKNLESFQRLNYWPEEINDELIKIMGEYEQFKIVPVQGKMTNDYCEYTRAEIYGLNSERDNERGQGTAESIGHRLAIEFQPLELLDRNMFHVNQQIISKRDGIKPLTEFDSVSSLFLYALINPQVLYYYSIEGEEIEEEIIQEGEEEREGQLPPHWQLIAGQLPLVEDFTFNLLRTHYSTNEGKQVVCIEWDSLKSPYEFYAFPLKQTLPEEIKNKNKEVIIEKNPIRRLYNLQSE</sequence>
<dbReference type="WBParaSite" id="scf7180000423424.g10950">
    <property type="protein sequence ID" value="scf7180000423424.g10950"/>
    <property type="gene ID" value="scf7180000423424.g10950"/>
</dbReference>
<organism evidence="1 2">
    <name type="scientific">Meloidogyne floridensis</name>
    <dbReference type="NCBI Taxonomy" id="298350"/>
    <lineage>
        <taxon>Eukaryota</taxon>
        <taxon>Metazoa</taxon>
        <taxon>Ecdysozoa</taxon>
        <taxon>Nematoda</taxon>
        <taxon>Chromadorea</taxon>
        <taxon>Rhabditida</taxon>
        <taxon>Tylenchina</taxon>
        <taxon>Tylenchomorpha</taxon>
        <taxon>Tylenchoidea</taxon>
        <taxon>Meloidogynidae</taxon>
        <taxon>Meloidogyninae</taxon>
        <taxon>Meloidogyne</taxon>
    </lineage>
</organism>
<dbReference type="AlphaFoldDB" id="A0A915P2D6"/>